<feature type="chain" id="PRO_5001532384" evidence="1">
    <location>
        <begin position="18"/>
        <end position="77"/>
    </location>
</feature>
<evidence type="ECO:0000313" key="2">
    <source>
        <dbReference type="EMBL" id="CCI45288.1"/>
    </source>
</evidence>
<name>A0A024GFI0_9STRA</name>
<organism evidence="2 3">
    <name type="scientific">Albugo candida</name>
    <dbReference type="NCBI Taxonomy" id="65357"/>
    <lineage>
        <taxon>Eukaryota</taxon>
        <taxon>Sar</taxon>
        <taxon>Stramenopiles</taxon>
        <taxon>Oomycota</taxon>
        <taxon>Peronosporomycetes</taxon>
        <taxon>Albuginales</taxon>
        <taxon>Albuginaceae</taxon>
        <taxon>Albugo</taxon>
    </lineage>
</organism>
<keyword evidence="1" id="KW-0732">Signal</keyword>
<reference evidence="2 3" key="1">
    <citation type="submission" date="2012-05" db="EMBL/GenBank/DDBJ databases">
        <title>Recombination and specialization in a pathogen metapopulation.</title>
        <authorList>
            <person name="Gardiner A."/>
            <person name="Kemen E."/>
            <person name="Schultz-Larsen T."/>
            <person name="MacLean D."/>
            <person name="Van Oosterhout C."/>
            <person name="Jones J.D.G."/>
        </authorList>
    </citation>
    <scope>NUCLEOTIDE SEQUENCE [LARGE SCALE GENOMIC DNA]</scope>
    <source>
        <strain evidence="2 3">Ac Nc2</strain>
    </source>
</reference>
<sequence length="77" mass="9004">MECFLHHLNLLIRCVNLYVLLRSIARYKKYIKVCRIISILTSTLHNRAHHAGLGTQQSFQSLIPNTLQVVVRFQSFH</sequence>
<keyword evidence="3" id="KW-1185">Reference proteome</keyword>
<evidence type="ECO:0000256" key="1">
    <source>
        <dbReference type="SAM" id="SignalP"/>
    </source>
</evidence>
<dbReference type="EMBL" id="CAIX01000094">
    <property type="protein sequence ID" value="CCI45288.1"/>
    <property type="molecule type" value="Genomic_DNA"/>
</dbReference>
<feature type="signal peptide" evidence="1">
    <location>
        <begin position="1"/>
        <end position="17"/>
    </location>
</feature>
<gene>
    <name evidence="2" type="ORF">BN9_061610</name>
</gene>
<evidence type="ECO:0000313" key="3">
    <source>
        <dbReference type="Proteomes" id="UP000053237"/>
    </source>
</evidence>
<dbReference type="Proteomes" id="UP000053237">
    <property type="component" value="Unassembled WGS sequence"/>
</dbReference>
<dbReference type="InParanoid" id="A0A024GFI0"/>
<comment type="caution">
    <text evidence="2">The sequence shown here is derived from an EMBL/GenBank/DDBJ whole genome shotgun (WGS) entry which is preliminary data.</text>
</comment>
<protein>
    <submittedName>
        <fullName evidence="2">Uncharacterized protein</fullName>
    </submittedName>
</protein>
<dbReference type="AlphaFoldDB" id="A0A024GFI0"/>
<accession>A0A024GFI0</accession>
<proteinExistence type="predicted"/>